<keyword evidence="3" id="KW-1185">Reference proteome</keyword>
<dbReference type="SUPFAM" id="SSF52091">
    <property type="entry name" value="SpoIIaa-like"/>
    <property type="match status" value="1"/>
</dbReference>
<proteinExistence type="predicted"/>
<protein>
    <submittedName>
        <fullName evidence="2">STAS domain-containing protein</fullName>
    </submittedName>
</protein>
<evidence type="ECO:0000313" key="3">
    <source>
        <dbReference type="Proteomes" id="UP000663720"/>
    </source>
</evidence>
<dbReference type="PANTHER" id="PTHR35849">
    <property type="entry name" value="BLR2341 PROTEIN"/>
    <property type="match status" value="1"/>
</dbReference>
<dbReference type="PANTHER" id="PTHR35849:SF2">
    <property type="entry name" value="BLR2341 PROTEIN"/>
    <property type="match status" value="1"/>
</dbReference>
<evidence type="ECO:0000259" key="1">
    <source>
        <dbReference type="PROSITE" id="PS50801"/>
    </source>
</evidence>
<name>A0A975GI79_9BACT</name>
<gene>
    <name evidence="2" type="ORF">dnl_39370</name>
</gene>
<dbReference type="Gene3D" id="3.30.750.24">
    <property type="entry name" value="STAS domain"/>
    <property type="match status" value="1"/>
</dbReference>
<dbReference type="InterPro" id="IPR052746">
    <property type="entry name" value="MlaB_ABC_Transporter"/>
</dbReference>
<dbReference type="KEGG" id="dli:dnl_39370"/>
<dbReference type="EMBL" id="CP061799">
    <property type="protein sequence ID" value="QTA81598.1"/>
    <property type="molecule type" value="Genomic_DNA"/>
</dbReference>
<dbReference type="PROSITE" id="PS50801">
    <property type="entry name" value="STAS"/>
    <property type="match status" value="1"/>
</dbReference>
<evidence type="ECO:0000313" key="2">
    <source>
        <dbReference type="EMBL" id="QTA81598.1"/>
    </source>
</evidence>
<dbReference type="AlphaFoldDB" id="A0A975GI79"/>
<dbReference type="CDD" id="cd07043">
    <property type="entry name" value="STAS_anti-anti-sigma_factors"/>
    <property type="match status" value="1"/>
</dbReference>
<dbReference type="InterPro" id="IPR058548">
    <property type="entry name" value="MlaB-like_STAS"/>
</dbReference>
<dbReference type="InterPro" id="IPR036513">
    <property type="entry name" value="STAS_dom_sf"/>
</dbReference>
<dbReference type="Pfam" id="PF13466">
    <property type="entry name" value="STAS_2"/>
    <property type="match status" value="1"/>
</dbReference>
<reference evidence="2" key="1">
    <citation type="journal article" date="2021" name="Microb. Physiol.">
        <title>Proteogenomic Insights into the Physiology of Marine, Sulfate-Reducing, Filamentous Desulfonema limicola and Desulfonema magnum.</title>
        <authorList>
            <person name="Schnaars V."/>
            <person name="Wohlbrand L."/>
            <person name="Scheve S."/>
            <person name="Hinrichs C."/>
            <person name="Reinhardt R."/>
            <person name="Rabus R."/>
        </authorList>
    </citation>
    <scope>NUCLEOTIDE SEQUENCE</scope>
    <source>
        <strain evidence="2">5ac10</strain>
    </source>
</reference>
<feature type="domain" description="STAS" evidence="1">
    <location>
        <begin position="1"/>
        <end position="104"/>
    </location>
</feature>
<dbReference type="Proteomes" id="UP000663720">
    <property type="component" value="Chromosome"/>
</dbReference>
<dbReference type="InterPro" id="IPR002645">
    <property type="entry name" value="STAS_dom"/>
</dbReference>
<dbReference type="RefSeq" id="WP_207687616.1">
    <property type="nucleotide sequence ID" value="NZ_CP061799.1"/>
</dbReference>
<sequence>MRISKEEKNGCAYVKVEGEFSIYEASTLRNEFLECFNNYNGLILDLSNVTECDTAGIQLLCSARLTAENEGKIFSVDKMAESVVNALISGGLAPEKIKYRKEEV</sequence>
<accession>A0A975GI79</accession>
<organism evidence="2 3">
    <name type="scientific">Desulfonema limicola</name>
    <dbReference type="NCBI Taxonomy" id="45656"/>
    <lineage>
        <taxon>Bacteria</taxon>
        <taxon>Pseudomonadati</taxon>
        <taxon>Thermodesulfobacteriota</taxon>
        <taxon>Desulfobacteria</taxon>
        <taxon>Desulfobacterales</taxon>
        <taxon>Desulfococcaceae</taxon>
        <taxon>Desulfonema</taxon>
    </lineage>
</organism>